<name>A0A7W9TYI8_9BURK</name>
<dbReference type="EMBL" id="JACHBW010000006">
    <property type="protein sequence ID" value="MBB6102680.1"/>
    <property type="molecule type" value="Genomic_DNA"/>
</dbReference>
<dbReference type="AlphaFoldDB" id="A0A7W9TYI8"/>
<dbReference type="RefSeq" id="WP_183724231.1">
    <property type="nucleotide sequence ID" value="NZ_JACHBW010000006.1"/>
</dbReference>
<evidence type="ECO:0000313" key="1">
    <source>
        <dbReference type="EMBL" id="MBB6102680.1"/>
    </source>
</evidence>
<proteinExistence type="predicted"/>
<gene>
    <name evidence="1" type="ORF">F4827_002532</name>
</gene>
<reference evidence="1 2" key="1">
    <citation type="submission" date="2020-08" db="EMBL/GenBank/DDBJ databases">
        <title>Above-ground endophytic microbial communities from plants in different locations in the United States.</title>
        <authorList>
            <person name="Frank C."/>
        </authorList>
    </citation>
    <scope>NUCLEOTIDE SEQUENCE [LARGE SCALE GENOMIC DNA]</scope>
    <source>
        <strain evidence="1 2">WP4_2_2</strain>
    </source>
</reference>
<protein>
    <submittedName>
        <fullName evidence="1">Uncharacterized protein</fullName>
    </submittedName>
</protein>
<keyword evidence="2" id="KW-1185">Reference proteome</keyword>
<comment type="caution">
    <text evidence="1">The sequence shown here is derived from an EMBL/GenBank/DDBJ whole genome shotgun (WGS) entry which is preliminary data.</text>
</comment>
<dbReference type="Proteomes" id="UP000571554">
    <property type="component" value="Unassembled WGS sequence"/>
</dbReference>
<sequence>MSVSPLRPSPSLRWLARTTEPCGQRIKHRTCDGTPQGHVPLARGSGIDTTRCGLELPVEFALKLAARTHATPRNPVLCPLSDSALRQWCVHLQSGACPNRAREGETP</sequence>
<organism evidence="1 2">
    <name type="scientific">Paraburkholderia bannensis</name>
    <dbReference type="NCBI Taxonomy" id="765414"/>
    <lineage>
        <taxon>Bacteria</taxon>
        <taxon>Pseudomonadati</taxon>
        <taxon>Pseudomonadota</taxon>
        <taxon>Betaproteobacteria</taxon>
        <taxon>Burkholderiales</taxon>
        <taxon>Burkholderiaceae</taxon>
        <taxon>Paraburkholderia</taxon>
    </lineage>
</organism>
<accession>A0A7W9TYI8</accession>
<evidence type="ECO:0000313" key="2">
    <source>
        <dbReference type="Proteomes" id="UP000571554"/>
    </source>
</evidence>